<dbReference type="Gene3D" id="1.25.40.390">
    <property type="match status" value="1"/>
</dbReference>
<keyword evidence="9" id="KW-1185">Reference proteome</keyword>
<keyword evidence="4" id="KW-0472">Membrane</keyword>
<reference evidence="8" key="1">
    <citation type="submission" date="2012-02" db="EMBL/GenBank/DDBJ databases">
        <title>The complete genome of Solitalea canadensis DSM 3403.</title>
        <authorList>
            <consortium name="US DOE Joint Genome Institute (JGI-PGF)"/>
            <person name="Lucas S."/>
            <person name="Copeland A."/>
            <person name="Lapidus A."/>
            <person name="Glavina del Rio T."/>
            <person name="Dalin E."/>
            <person name="Tice H."/>
            <person name="Bruce D."/>
            <person name="Goodwin L."/>
            <person name="Pitluck S."/>
            <person name="Peters L."/>
            <person name="Ovchinnikova G."/>
            <person name="Lu M."/>
            <person name="Kyrpides N."/>
            <person name="Mavromatis K."/>
            <person name="Ivanova N."/>
            <person name="Brettin T."/>
            <person name="Detter J.C."/>
            <person name="Han C."/>
            <person name="Larimer F."/>
            <person name="Land M."/>
            <person name="Hauser L."/>
            <person name="Markowitz V."/>
            <person name="Cheng J.-F."/>
            <person name="Hugenholtz P."/>
            <person name="Woyke T."/>
            <person name="Wu D."/>
            <person name="Spring S."/>
            <person name="Schroeder M."/>
            <person name="Kopitz M."/>
            <person name="Brambilla E."/>
            <person name="Klenk H.-P."/>
            <person name="Eisen J.A."/>
        </authorList>
    </citation>
    <scope>NUCLEOTIDE SEQUENCE</scope>
    <source>
        <strain evidence="8">DSM 3403</strain>
    </source>
</reference>
<dbReference type="SUPFAM" id="SSF48452">
    <property type="entry name" value="TPR-like"/>
    <property type="match status" value="1"/>
</dbReference>
<sequence>MKTLIQNKFIISVGLSILTMVLLPTSCKDFMDIPPQGQISEEEIKNNPNAAFDLVNGVYNTMWLGGFDPDVHGFQYVVLTTIASDDANKGSTPGDFGPSLDVDNFTLNADNFCVDRIWSGYYLAISRANQALSKLPLSPLDDATKNRLIGEVRFLRGYFYFNLVRFFGGVPKITIVPKPEEANNDEFQTRASVDDIYSLIIEDLTFAADNLPLKGATEPGKATKGAAQSMLAKVYLYQQNWTKVIELTQTVISGASGAYDLVSNYELIWRQNAINGDGGNNNIESIFEVQTGRNTKCDGAINLYSNCQGPRQGGKGGWQDLGFGFVEPTEDLVNAYEADDVRKNATIIFITPTGTRLWDGFRIPSQDSVENKRYNYKAYHSRTLEAFCGNNDRLPKNLRVMRFAEVLLMHAEASLHAGSAGEALTDINRIRERAKLTPLTVVTLDDVYKERRLELAMEHDRFFDIVRLGIAGPLLRAQGKSFVDGKNELFPIPNSQRRLSNNRLTQNPGYN</sequence>
<feature type="domain" description="SusD-like N-terminal" evidence="7">
    <location>
        <begin position="110"/>
        <end position="236"/>
    </location>
</feature>
<dbReference type="InterPro" id="IPR011990">
    <property type="entry name" value="TPR-like_helical_dom_sf"/>
</dbReference>
<proteinExistence type="inferred from homology"/>
<evidence type="ECO:0000259" key="6">
    <source>
        <dbReference type="Pfam" id="PF07980"/>
    </source>
</evidence>
<dbReference type="eggNOG" id="COG0446">
    <property type="taxonomic scope" value="Bacteria"/>
</dbReference>
<evidence type="ECO:0000313" key="8">
    <source>
        <dbReference type="EMBL" id="AFD06748.1"/>
    </source>
</evidence>
<dbReference type="KEGG" id="scn:Solca_1682"/>
<dbReference type="OrthoDB" id="618454at2"/>
<dbReference type="InterPro" id="IPR012944">
    <property type="entry name" value="SusD_RagB_dom"/>
</dbReference>
<evidence type="ECO:0000256" key="4">
    <source>
        <dbReference type="ARBA" id="ARBA00023136"/>
    </source>
</evidence>
<dbReference type="STRING" id="929556.Solca_1682"/>
<dbReference type="CDD" id="cd08977">
    <property type="entry name" value="SusD"/>
    <property type="match status" value="1"/>
</dbReference>
<evidence type="ECO:0000313" key="9">
    <source>
        <dbReference type="Proteomes" id="UP000007590"/>
    </source>
</evidence>
<gene>
    <name evidence="8" type="ordered locus">Solca_1682</name>
</gene>
<evidence type="ECO:0000256" key="5">
    <source>
        <dbReference type="ARBA" id="ARBA00023237"/>
    </source>
</evidence>
<dbReference type="AlphaFoldDB" id="H8KQL0"/>
<comment type="subcellular location">
    <subcellularLocation>
        <location evidence="1">Cell outer membrane</location>
    </subcellularLocation>
</comment>
<evidence type="ECO:0000259" key="7">
    <source>
        <dbReference type="Pfam" id="PF14322"/>
    </source>
</evidence>
<name>H8KQL0_SOLCM</name>
<dbReference type="HOGENOM" id="CLU_015553_1_4_10"/>
<evidence type="ECO:0000256" key="3">
    <source>
        <dbReference type="ARBA" id="ARBA00022729"/>
    </source>
</evidence>
<dbReference type="InterPro" id="IPR033985">
    <property type="entry name" value="SusD-like_N"/>
</dbReference>
<dbReference type="Proteomes" id="UP000007590">
    <property type="component" value="Chromosome"/>
</dbReference>
<dbReference type="RefSeq" id="WP_014679975.1">
    <property type="nucleotide sequence ID" value="NC_017770.1"/>
</dbReference>
<dbReference type="Pfam" id="PF14322">
    <property type="entry name" value="SusD-like_3"/>
    <property type="match status" value="1"/>
</dbReference>
<accession>H8KQL0</accession>
<dbReference type="GO" id="GO:0009279">
    <property type="term" value="C:cell outer membrane"/>
    <property type="evidence" value="ECO:0007669"/>
    <property type="project" value="UniProtKB-SubCell"/>
</dbReference>
<keyword evidence="3" id="KW-0732">Signal</keyword>
<comment type="similarity">
    <text evidence="2">Belongs to the SusD family.</text>
</comment>
<evidence type="ECO:0000256" key="1">
    <source>
        <dbReference type="ARBA" id="ARBA00004442"/>
    </source>
</evidence>
<dbReference type="EMBL" id="CP003349">
    <property type="protein sequence ID" value="AFD06748.1"/>
    <property type="molecule type" value="Genomic_DNA"/>
</dbReference>
<evidence type="ECO:0000256" key="2">
    <source>
        <dbReference type="ARBA" id="ARBA00006275"/>
    </source>
</evidence>
<keyword evidence="5" id="KW-0998">Cell outer membrane</keyword>
<feature type="domain" description="RagB/SusD" evidence="6">
    <location>
        <begin position="284"/>
        <end position="510"/>
    </location>
</feature>
<dbReference type="Pfam" id="PF07980">
    <property type="entry name" value="SusD_RagB"/>
    <property type="match status" value="1"/>
</dbReference>
<protein>
    <submittedName>
        <fullName evidence="8">RagB/SusD family protein</fullName>
    </submittedName>
</protein>
<organism evidence="8 9">
    <name type="scientific">Solitalea canadensis (strain ATCC 29591 / DSM 3403 / JCM 21819 / LMG 8368 / NBRC 15130 / NCIMB 12057 / USAM 9D)</name>
    <name type="common">Flexibacter canadensis</name>
    <dbReference type="NCBI Taxonomy" id="929556"/>
    <lineage>
        <taxon>Bacteria</taxon>
        <taxon>Pseudomonadati</taxon>
        <taxon>Bacteroidota</taxon>
        <taxon>Sphingobacteriia</taxon>
        <taxon>Sphingobacteriales</taxon>
        <taxon>Sphingobacteriaceae</taxon>
        <taxon>Solitalea</taxon>
    </lineage>
</organism>